<dbReference type="OrthoDB" id="9813435at2"/>
<dbReference type="PANTHER" id="PTHR43399:SF4">
    <property type="entry name" value="CELL WALL-ASSOCIATED PROTEASE"/>
    <property type="match status" value="1"/>
</dbReference>
<name>A0A1G7TM67_9ACTN</name>
<dbReference type="RefSeq" id="WP_093168644.1">
    <property type="nucleotide sequence ID" value="NZ_FNCN01000003.1"/>
</dbReference>
<dbReference type="InterPro" id="IPR000209">
    <property type="entry name" value="Peptidase_S8/S53_dom"/>
</dbReference>
<feature type="region of interest" description="Disordered" evidence="6">
    <location>
        <begin position="138"/>
        <end position="167"/>
    </location>
</feature>
<keyword evidence="7" id="KW-0732">Signal</keyword>
<dbReference type="Proteomes" id="UP000198923">
    <property type="component" value="Unassembled WGS sequence"/>
</dbReference>
<reference evidence="9 10" key="1">
    <citation type="submission" date="2016-10" db="EMBL/GenBank/DDBJ databases">
        <authorList>
            <person name="de Groot N.N."/>
        </authorList>
    </citation>
    <scope>NUCLEOTIDE SEQUENCE [LARGE SCALE GENOMIC DNA]</scope>
    <source>
        <strain evidence="9 10">CPCC 201354</strain>
    </source>
</reference>
<evidence type="ECO:0000256" key="2">
    <source>
        <dbReference type="ARBA" id="ARBA00022670"/>
    </source>
</evidence>
<dbReference type="SUPFAM" id="SSF49464">
    <property type="entry name" value="Carboxypeptidase regulatory domain-like"/>
    <property type="match status" value="1"/>
</dbReference>
<comment type="caution">
    <text evidence="5">Lacks conserved residue(s) required for the propagation of feature annotation.</text>
</comment>
<dbReference type="SUPFAM" id="SSF52743">
    <property type="entry name" value="Subtilisin-like"/>
    <property type="match status" value="1"/>
</dbReference>
<evidence type="ECO:0000259" key="8">
    <source>
        <dbReference type="Pfam" id="PF00082"/>
    </source>
</evidence>
<evidence type="ECO:0000256" key="1">
    <source>
        <dbReference type="ARBA" id="ARBA00011073"/>
    </source>
</evidence>
<dbReference type="InterPro" id="IPR051048">
    <property type="entry name" value="Peptidase_S8/S53_subtilisin"/>
</dbReference>
<protein>
    <submittedName>
        <fullName evidence="9">Carboxypeptidase regulatory-like domain-containing protein</fullName>
    </submittedName>
</protein>
<dbReference type="GO" id="GO:0004180">
    <property type="term" value="F:carboxypeptidase activity"/>
    <property type="evidence" value="ECO:0007669"/>
    <property type="project" value="UniProtKB-KW"/>
</dbReference>
<feature type="domain" description="Peptidase S8/S53" evidence="8">
    <location>
        <begin position="190"/>
        <end position="458"/>
    </location>
</feature>
<dbReference type="SUPFAM" id="SSF49452">
    <property type="entry name" value="Starch-binding domain-like"/>
    <property type="match status" value="1"/>
</dbReference>
<dbReference type="PANTHER" id="PTHR43399">
    <property type="entry name" value="SUBTILISIN-RELATED"/>
    <property type="match status" value="1"/>
</dbReference>
<dbReference type="Gene3D" id="3.40.50.200">
    <property type="entry name" value="Peptidase S8/S53 domain"/>
    <property type="match status" value="1"/>
</dbReference>
<accession>A0A1G7TM67</accession>
<gene>
    <name evidence="9" type="ORF">SAMN05421505_103308</name>
</gene>
<proteinExistence type="inferred from homology"/>
<dbReference type="GO" id="GO:0030246">
    <property type="term" value="F:carbohydrate binding"/>
    <property type="evidence" value="ECO:0007669"/>
    <property type="project" value="InterPro"/>
</dbReference>
<comment type="similarity">
    <text evidence="1 5">Belongs to the peptidase S8 family.</text>
</comment>
<keyword evidence="3" id="KW-0378">Hydrolase</keyword>
<dbReference type="Gene3D" id="2.60.40.1120">
    <property type="entry name" value="Carboxypeptidase-like, regulatory domain"/>
    <property type="match status" value="2"/>
</dbReference>
<dbReference type="Pfam" id="PF13620">
    <property type="entry name" value="CarboxypepD_reg"/>
    <property type="match status" value="2"/>
</dbReference>
<dbReference type="AlphaFoldDB" id="A0A1G7TM67"/>
<organism evidence="9 10">
    <name type="scientific">Sinosporangium album</name>
    <dbReference type="NCBI Taxonomy" id="504805"/>
    <lineage>
        <taxon>Bacteria</taxon>
        <taxon>Bacillati</taxon>
        <taxon>Actinomycetota</taxon>
        <taxon>Actinomycetes</taxon>
        <taxon>Streptosporangiales</taxon>
        <taxon>Streptosporangiaceae</taxon>
        <taxon>Sinosporangium</taxon>
    </lineage>
</organism>
<dbReference type="GO" id="GO:0006508">
    <property type="term" value="P:proteolysis"/>
    <property type="evidence" value="ECO:0007669"/>
    <property type="project" value="UniProtKB-KW"/>
</dbReference>
<evidence type="ECO:0000313" key="10">
    <source>
        <dbReference type="Proteomes" id="UP000198923"/>
    </source>
</evidence>
<evidence type="ECO:0000256" key="4">
    <source>
        <dbReference type="ARBA" id="ARBA00022825"/>
    </source>
</evidence>
<dbReference type="InterPro" id="IPR013784">
    <property type="entry name" value="Carb-bd-like_fold"/>
</dbReference>
<feature type="signal peptide" evidence="7">
    <location>
        <begin position="1"/>
        <end position="28"/>
    </location>
</feature>
<sequence length="835" mass="88004">MIPRHFRTALIGAVAALTLLTPHSVAMAAPTPDKIDKTVLADLKADDKATFWVHLRGSANLSATSTAKTKADKAEAVYRAKTAFASSSQAELVKLLKAVGADYTPFWITNSVHVTGNAELATSVARLPQVTSIVPARTVDLPKPAPVKDQPKTQSKSRAKAEAKTRANGVEWNVDRINAPRVWNEIGTRGEGVVVANIDSGVQFDHPALARQYRGKKADGTVDHNYNWFDPSRQCSTAAPCDNDHSGTHTMGTMVGDDGGTNQIGVAPGAKWIAAKACQSNRCSEAALLAAGQWILAPTDLNGANPRPDLAPDVVNNSWTIGYYSGYKEIIQAWVAAGIFPVFANGDATYPVCGTTGTPGRYVESYSVGAFDQRNGATVFSSRGAGDNGEIKPNITAPGFARSSIKHGGYRDRASTGIAAPHVAATVALIWSASPSLLGDVAATRAVLDRTAIDMSDTSCGGTAGKNNVWGEGRLDAYAAVQAAPSDSLGTLNGTVTSGGTAVADASVAVAGPQSRTVTTGQDGKYSLPRLLPGDYRITVKKFGHTDATATATVDAEEATTANVALTEASPGSVSGTVTHTGAPEAGAEVTAVGTSAKAVTDAAGRYRLALPRGAYDLKVTPASRCATSRTAPVTVNGDLTKDFDLANRSDAFGYVCAAGEEPYIAGTDRLGLSGDLAQTEVYLPFTVPLYGSQYTSSWISTDGNLYFRGTWGIDERNVWVHPFNDDLIVDGQAGIYTAELGTAPKRTFVVEWRNVTFKNDNSLRVSVSAAFGEDGSIRFFYKDLDNPREFGDKASVGLQDLKDTIDFWYSQNSPALKNGQSLTFTPSRRGPALP</sequence>
<dbReference type="PROSITE" id="PS51892">
    <property type="entry name" value="SUBTILASE"/>
    <property type="match status" value="1"/>
</dbReference>
<evidence type="ECO:0000313" key="9">
    <source>
        <dbReference type="EMBL" id="SDG35590.1"/>
    </source>
</evidence>
<evidence type="ECO:0000256" key="6">
    <source>
        <dbReference type="SAM" id="MobiDB-lite"/>
    </source>
</evidence>
<dbReference type="InterPro" id="IPR036852">
    <property type="entry name" value="Peptidase_S8/S53_dom_sf"/>
</dbReference>
<dbReference type="STRING" id="504805.SAMN05421505_103308"/>
<dbReference type="GO" id="GO:0004252">
    <property type="term" value="F:serine-type endopeptidase activity"/>
    <property type="evidence" value="ECO:0007669"/>
    <property type="project" value="InterPro"/>
</dbReference>
<keyword evidence="2" id="KW-0645">Protease</keyword>
<keyword evidence="9" id="KW-0121">Carboxypeptidase</keyword>
<dbReference type="PRINTS" id="PR00723">
    <property type="entry name" value="SUBTILISIN"/>
</dbReference>
<dbReference type="EMBL" id="FNCN01000003">
    <property type="protein sequence ID" value="SDG35590.1"/>
    <property type="molecule type" value="Genomic_DNA"/>
</dbReference>
<keyword evidence="4" id="KW-0720">Serine protease</keyword>
<evidence type="ECO:0000256" key="3">
    <source>
        <dbReference type="ARBA" id="ARBA00022801"/>
    </source>
</evidence>
<evidence type="ECO:0000256" key="5">
    <source>
        <dbReference type="PROSITE-ProRule" id="PRU01240"/>
    </source>
</evidence>
<evidence type="ECO:0000256" key="7">
    <source>
        <dbReference type="SAM" id="SignalP"/>
    </source>
</evidence>
<keyword evidence="10" id="KW-1185">Reference proteome</keyword>
<dbReference type="InterPro" id="IPR008969">
    <property type="entry name" value="CarboxyPept-like_regulatory"/>
</dbReference>
<feature type="chain" id="PRO_5011591737" evidence="7">
    <location>
        <begin position="29"/>
        <end position="835"/>
    </location>
</feature>
<dbReference type="Pfam" id="PF00082">
    <property type="entry name" value="Peptidase_S8"/>
    <property type="match status" value="1"/>
</dbReference>
<dbReference type="InterPro" id="IPR015500">
    <property type="entry name" value="Peptidase_S8_subtilisin-rel"/>
</dbReference>